<dbReference type="GO" id="GO:0004180">
    <property type="term" value="F:carboxypeptidase activity"/>
    <property type="evidence" value="ECO:0007669"/>
    <property type="project" value="UniProtKB-ARBA"/>
</dbReference>
<evidence type="ECO:0000256" key="2">
    <source>
        <dbReference type="ARBA" id="ARBA00005992"/>
    </source>
</evidence>
<dbReference type="GO" id="GO:0009252">
    <property type="term" value="P:peptidoglycan biosynthetic process"/>
    <property type="evidence" value="ECO:0007669"/>
    <property type="project" value="UniProtKB-UniPathway"/>
</dbReference>
<evidence type="ECO:0000259" key="8">
    <source>
        <dbReference type="PROSITE" id="PS52029"/>
    </source>
</evidence>
<name>A0A0A8K6Z0_9HYPH</name>
<feature type="active site" description="Proton donor/acceptor" evidence="7">
    <location>
        <position position="167"/>
    </location>
</feature>
<dbReference type="KEGG" id="mcg:GL4_3288"/>
<dbReference type="UniPathway" id="UPA00219"/>
<evidence type="ECO:0000256" key="5">
    <source>
        <dbReference type="ARBA" id="ARBA00022984"/>
    </source>
</evidence>
<dbReference type="HOGENOM" id="CLU_058020_0_0_5"/>
<dbReference type="Pfam" id="PF03734">
    <property type="entry name" value="YkuD"/>
    <property type="match status" value="1"/>
</dbReference>
<feature type="active site" description="Nucleophile" evidence="7">
    <location>
        <position position="175"/>
    </location>
</feature>
<dbReference type="AlphaFoldDB" id="A0A0A8K6Z0"/>
<keyword evidence="5 7" id="KW-0573">Peptidoglycan synthesis</keyword>
<dbReference type="GO" id="GO:0008360">
    <property type="term" value="P:regulation of cell shape"/>
    <property type="evidence" value="ECO:0007669"/>
    <property type="project" value="UniProtKB-UniRule"/>
</dbReference>
<evidence type="ECO:0000256" key="6">
    <source>
        <dbReference type="ARBA" id="ARBA00023316"/>
    </source>
</evidence>
<dbReference type="GO" id="GO:0071555">
    <property type="term" value="P:cell wall organization"/>
    <property type="evidence" value="ECO:0007669"/>
    <property type="project" value="UniProtKB-UniRule"/>
</dbReference>
<keyword evidence="3" id="KW-0808">Transferase</keyword>
<comment type="pathway">
    <text evidence="1 7">Cell wall biogenesis; peptidoglycan biosynthesis.</text>
</comment>
<dbReference type="SUPFAM" id="SSF141523">
    <property type="entry name" value="L,D-transpeptidase catalytic domain-like"/>
    <property type="match status" value="1"/>
</dbReference>
<organism evidence="9 10">
    <name type="scientific">Methyloceanibacter caenitepidi</name>
    <dbReference type="NCBI Taxonomy" id="1384459"/>
    <lineage>
        <taxon>Bacteria</taxon>
        <taxon>Pseudomonadati</taxon>
        <taxon>Pseudomonadota</taxon>
        <taxon>Alphaproteobacteria</taxon>
        <taxon>Hyphomicrobiales</taxon>
        <taxon>Hyphomicrobiaceae</taxon>
        <taxon>Methyloceanibacter</taxon>
    </lineage>
</organism>
<evidence type="ECO:0000313" key="9">
    <source>
        <dbReference type="EMBL" id="BAQ18713.1"/>
    </source>
</evidence>
<dbReference type="EMBL" id="AP014648">
    <property type="protein sequence ID" value="BAQ18713.1"/>
    <property type="molecule type" value="Genomic_DNA"/>
</dbReference>
<gene>
    <name evidence="9" type="ORF">GL4_3288</name>
</gene>
<dbReference type="CDD" id="cd16913">
    <property type="entry name" value="YkuD_like"/>
    <property type="match status" value="1"/>
</dbReference>
<evidence type="ECO:0000256" key="7">
    <source>
        <dbReference type="PROSITE-ProRule" id="PRU01373"/>
    </source>
</evidence>
<evidence type="ECO:0000256" key="4">
    <source>
        <dbReference type="ARBA" id="ARBA00022960"/>
    </source>
</evidence>
<reference evidence="9 10" key="1">
    <citation type="submission" date="2014-09" db="EMBL/GenBank/DDBJ databases">
        <title>Genome sequencing of Methyloceanibacter caenitepidi Gela4.</title>
        <authorList>
            <person name="Takeuchi M."/>
            <person name="Susumu S."/>
            <person name="Kamagata Y."/>
            <person name="Oshima K."/>
            <person name="Hattori M."/>
            <person name="Iwasaki W."/>
        </authorList>
    </citation>
    <scope>NUCLEOTIDE SEQUENCE [LARGE SCALE GENOMIC DNA]</scope>
    <source>
        <strain evidence="9 10">Gela4</strain>
    </source>
</reference>
<evidence type="ECO:0000256" key="1">
    <source>
        <dbReference type="ARBA" id="ARBA00004752"/>
    </source>
</evidence>
<proteinExistence type="inferred from homology"/>
<dbReference type="InterPro" id="IPR038063">
    <property type="entry name" value="Transpep_catalytic_dom"/>
</dbReference>
<evidence type="ECO:0000256" key="3">
    <source>
        <dbReference type="ARBA" id="ARBA00022679"/>
    </source>
</evidence>
<dbReference type="PROSITE" id="PS52029">
    <property type="entry name" value="LD_TPASE"/>
    <property type="match status" value="1"/>
</dbReference>
<comment type="similarity">
    <text evidence="2">Belongs to the YkuD family.</text>
</comment>
<sequence>MLRLLFVSILLTALAGGAYYLFTPEGRQLIDRVTINWDRQDNRGHFRSGRPLPGTPDLSRFSARMNEAGVKPGMPVHIRIYKLESEIELWVQKNGRFERFATYPICMWSGRLGPKLKEGDRQAPEGFYTVDKDALNPNSVEHLSFNLGFPNAYDQSKGRTGSFLMVHGGCASIGCFAVTDGVVDELWAFVTAALDNGQARIPVHAFPFRMTEKNLRLRSGDKWAPFWANLKTGHDLFARDRVPPKVSVCDGSYVFERGSAATVDSAVEAYCPDTVARPSPRERAATTEARNTE</sequence>
<dbReference type="InterPro" id="IPR005490">
    <property type="entry name" value="LD_TPept_cat_dom"/>
</dbReference>
<dbReference type="Proteomes" id="UP000031643">
    <property type="component" value="Chromosome"/>
</dbReference>
<keyword evidence="4 7" id="KW-0133">Cell shape</keyword>
<evidence type="ECO:0000313" key="10">
    <source>
        <dbReference type="Proteomes" id="UP000031643"/>
    </source>
</evidence>
<protein>
    <submittedName>
        <fullName evidence="9">Probable exported protein STY0357</fullName>
    </submittedName>
</protein>
<dbReference type="PANTHER" id="PTHR36699:SF1">
    <property type="entry name" value="L,D-TRANSPEPTIDASE YAFK-RELATED"/>
    <property type="match status" value="1"/>
</dbReference>
<keyword evidence="10" id="KW-1185">Reference proteome</keyword>
<dbReference type="STRING" id="1384459.GL4_3288"/>
<feature type="domain" description="L,D-TPase catalytic" evidence="8">
    <location>
        <begin position="76"/>
        <end position="206"/>
    </location>
</feature>
<keyword evidence="6 7" id="KW-0961">Cell wall biogenesis/degradation</keyword>
<accession>A0A0A8K6Z0</accession>
<dbReference type="GO" id="GO:0016740">
    <property type="term" value="F:transferase activity"/>
    <property type="evidence" value="ECO:0007669"/>
    <property type="project" value="UniProtKB-KW"/>
</dbReference>
<dbReference type="RefSeq" id="WP_197539049.1">
    <property type="nucleotide sequence ID" value="NZ_AP014648.1"/>
</dbReference>
<dbReference type="PANTHER" id="PTHR36699">
    <property type="entry name" value="LD-TRANSPEPTIDASE"/>
    <property type="match status" value="1"/>
</dbReference>